<keyword evidence="2" id="KW-1185">Reference proteome</keyword>
<gene>
    <name evidence="1" type="ORF">CRV2_00006563</name>
</gene>
<protein>
    <submittedName>
        <fullName evidence="1">Uncharacterized protein</fullName>
    </submittedName>
</protein>
<organism evidence="1 2">
    <name type="scientific">Clonostachys rosea f. rosea IK726</name>
    <dbReference type="NCBI Taxonomy" id="1349383"/>
    <lineage>
        <taxon>Eukaryota</taxon>
        <taxon>Fungi</taxon>
        <taxon>Dikarya</taxon>
        <taxon>Ascomycota</taxon>
        <taxon>Pezizomycotina</taxon>
        <taxon>Sordariomycetes</taxon>
        <taxon>Hypocreomycetidae</taxon>
        <taxon>Hypocreales</taxon>
        <taxon>Bionectriaceae</taxon>
        <taxon>Clonostachys</taxon>
    </lineage>
</organism>
<reference evidence="1" key="1">
    <citation type="submission" date="2020-04" db="EMBL/GenBank/DDBJ databases">
        <authorList>
            <person name="Broberg M."/>
        </authorList>
    </citation>
    <scope>NUCLEOTIDE SEQUENCE</scope>
</reference>
<dbReference type="Proteomes" id="UP000836387">
    <property type="component" value="Unassembled WGS sequence"/>
</dbReference>
<evidence type="ECO:0000313" key="2">
    <source>
        <dbReference type="Proteomes" id="UP000836387"/>
    </source>
</evidence>
<dbReference type="EMBL" id="CADEHS020000002">
    <property type="protein sequence ID" value="CAG9938143.1"/>
    <property type="molecule type" value="Genomic_DNA"/>
</dbReference>
<evidence type="ECO:0000313" key="1">
    <source>
        <dbReference type="EMBL" id="CAG9938143.1"/>
    </source>
</evidence>
<comment type="caution">
    <text evidence="1">The sequence shown here is derived from an EMBL/GenBank/DDBJ whole genome shotgun (WGS) entry which is preliminary data.</text>
</comment>
<name>A0ACA9TB74_BIOOC</name>
<accession>A0ACA9TB74</accession>
<reference evidence="1" key="2">
    <citation type="submission" date="2021-10" db="EMBL/GenBank/DDBJ databases">
        <authorList>
            <person name="Piombo E."/>
        </authorList>
    </citation>
    <scope>NUCLEOTIDE SEQUENCE</scope>
</reference>
<sequence length="252" mass="26969">MAEKTTDELALRGAGPGTGKTPGATLTSLSSKVVHADDNISAHRAVAPAMHVSTTFRYDDDPDQLKMWVNTDPAAPLDSHIYSRDTNPSATRVEAILGSILNGPVLSRLTGLQQLPLDCDPSELGPGDVVHVETPLNPTGEARNLQHYADKAHKAGAYLTVDATFAPPPLQDPFAFGADVVMHSGTKYFGGHSDMLCGVLAVRPGKEDLIEWRSMTDPNVDPRLLRVSIGVEGLEDLKQDLQQGFEALQAAK</sequence>
<proteinExistence type="predicted"/>